<accession>A0AAV0P2G4</accession>
<organism evidence="2 3">
    <name type="scientific">Linum tenue</name>
    <dbReference type="NCBI Taxonomy" id="586396"/>
    <lineage>
        <taxon>Eukaryota</taxon>
        <taxon>Viridiplantae</taxon>
        <taxon>Streptophyta</taxon>
        <taxon>Embryophyta</taxon>
        <taxon>Tracheophyta</taxon>
        <taxon>Spermatophyta</taxon>
        <taxon>Magnoliopsida</taxon>
        <taxon>eudicotyledons</taxon>
        <taxon>Gunneridae</taxon>
        <taxon>Pentapetalae</taxon>
        <taxon>rosids</taxon>
        <taxon>fabids</taxon>
        <taxon>Malpighiales</taxon>
        <taxon>Linaceae</taxon>
        <taxon>Linum</taxon>
    </lineage>
</organism>
<name>A0AAV0P2G4_9ROSI</name>
<keyword evidence="3" id="KW-1185">Reference proteome</keyword>
<keyword evidence="1" id="KW-1133">Transmembrane helix</keyword>
<evidence type="ECO:0000313" key="3">
    <source>
        <dbReference type="Proteomes" id="UP001154282"/>
    </source>
</evidence>
<keyword evidence="1" id="KW-0812">Transmembrane</keyword>
<sequence length="50" mass="5812">MLPSVDLMHSRIDIKVIISQHMDNASVGLCLVNNATLLVIFFEYFNWWLC</sequence>
<proteinExistence type="predicted"/>
<evidence type="ECO:0000256" key="1">
    <source>
        <dbReference type="SAM" id="Phobius"/>
    </source>
</evidence>
<dbReference type="Proteomes" id="UP001154282">
    <property type="component" value="Unassembled WGS sequence"/>
</dbReference>
<evidence type="ECO:0000313" key="2">
    <source>
        <dbReference type="EMBL" id="CAI0465194.1"/>
    </source>
</evidence>
<feature type="transmembrane region" description="Helical" evidence="1">
    <location>
        <begin position="25"/>
        <end position="45"/>
    </location>
</feature>
<dbReference type="EMBL" id="CAMGYJ010000008">
    <property type="protein sequence ID" value="CAI0465194.1"/>
    <property type="molecule type" value="Genomic_DNA"/>
</dbReference>
<reference evidence="2" key="1">
    <citation type="submission" date="2022-08" db="EMBL/GenBank/DDBJ databases">
        <authorList>
            <person name="Gutierrez-Valencia J."/>
        </authorList>
    </citation>
    <scope>NUCLEOTIDE SEQUENCE</scope>
</reference>
<gene>
    <name evidence="2" type="ORF">LITE_LOCUS36500</name>
</gene>
<protein>
    <submittedName>
        <fullName evidence="2">Uncharacterized protein</fullName>
    </submittedName>
</protein>
<comment type="caution">
    <text evidence="2">The sequence shown here is derived from an EMBL/GenBank/DDBJ whole genome shotgun (WGS) entry which is preliminary data.</text>
</comment>
<keyword evidence="1" id="KW-0472">Membrane</keyword>
<dbReference type="AlphaFoldDB" id="A0AAV0P2G4"/>